<protein>
    <submittedName>
        <fullName evidence="1">Uncharacterized protein</fullName>
    </submittedName>
</protein>
<organism evidence="1 2">
    <name type="scientific">Enterococcus faecalis</name>
    <name type="common">Streptococcus faecalis</name>
    <dbReference type="NCBI Taxonomy" id="1351"/>
    <lineage>
        <taxon>Bacteria</taxon>
        <taxon>Bacillati</taxon>
        <taxon>Bacillota</taxon>
        <taxon>Bacilli</taxon>
        <taxon>Lactobacillales</taxon>
        <taxon>Enterococcaceae</taxon>
        <taxon>Enterococcus</taxon>
    </lineage>
</organism>
<name>A0AC59HNN3_ENTFL</name>
<gene>
    <name evidence="1" type="ORF">EfsSVR2332_14110</name>
</gene>
<evidence type="ECO:0000313" key="1">
    <source>
        <dbReference type="EMBL" id="BDQ61333.1"/>
    </source>
</evidence>
<evidence type="ECO:0000313" key="2">
    <source>
        <dbReference type="Proteomes" id="UP001317613"/>
    </source>
</evidence>
<proteinExistence type="predicted"/>
<accession>A0AC59HNN3</accession>
<dbReference type="EMBL" id="AP026729">
    <property type="protein sequence ID" value="BDQ61333.1"/>
    <property type="molecule type" value="Genomic_DNA"/>
</dbReference>
<dbReference type="Proteomes" id="UP001317613">
    <property type="component" value="Chromosome"/>
</dbReference>
<sequence>MKNFSLGPRKNGSFLEIFSKNQIDKLTGVYFPYWVVDAEVDGQLQATGTSIRIWRVGDIEYTETKRFNVGRSGKLSFKELVKNALSKKRPTKNGGRRSTIFN</sequence>
<reference evidence="1" key="1">
    <citation type="submission" date="2022-08" db="EMBL/GenBank/DDBJ databases">
        <title>Molecular epidemiological analysis of five strains of VanD-type vancomycin-resistant Enterococcus faecalis.</title>
        <authorList>
            <person name="Mimura K."/>
            <person name="Hashimoto Y."/>
            <person name="Tomita H."/>
        </authorList>
    </citation>
    <scope>NUCLEOTIDE SEQUENCE</scope>
    <source>
        <strain evidence="1">SVR2332</strain>
    </source>
</reference>